<dbReference type="AlphaFoldDB" id="A0AAD1VXF6"/>
<evidence type="ECO:0000313" key="1">
    <source>
        <dbReference type="EMBL" id="CAH2277108.1"/>
    </source>
</evidence>
<reference evidence="1" key="1">
    <citation type="submission" date="2022-03" db="EMBL/GenBank/DDBJ databases">
        <authorList>
            <person name="Alioto T."/>
            <person name="Alioto T."/>
            <person name="Gomez Garrido J."/>
        </authorList>
    </citation>
    <scope>NUCLEOTIDE SEQUENCE</scope>
</reference>
<protein>
    <submittedName>
        <fullName evidence="1">Uncharacterized protein</fullName>
    </submittedName>
</protein>
<accession>A0AAD1VXF6</accession>
<evidence type="ECO:0000313" key="2">
    <source>
        <dbReference type="Proteomes" id="UP001295444"/>
    </source>
</evidence>
<name>A0AAD1VXF6_PELCU</name>
<sequence length="119" mass="12404">MSAADICFSSNKRFLMSSLVAGVIASGSICDSRGDCGSEVSPRACSEHVEPMSGSGVAASFGNVGRCSIVPMSRMSLHAPVVIHWDFRPMSAEGSDVPFYASGVMIEYTALPSAYSNAS</sequence>
<dbReference type="Proteomes" id="UP001295444">
    <property type="component" value="Chromosome 03"/>
</dbReference>
<gene>
    <name evidence="1" type="ORF">PECUL_23A013074</name>
</gene>
<proteinExistence type="predicted"/>
<dbReference type="EMBL" id="OW240914">
    <property type="protein sequence ID" value="CAH2277108.1"/>
    <property type="molecule type" value="Genomic_DNA"/>
</dbReference>
<organism evidence="1 2">
    <name type="scientific">Pelobates cultripes</name>
    <name type="common">Western spadefoot toad</name>
    <dbReference type="NCBI Taxonomy" id="61616"/>
    <lineage>
        <taxon>Eukaryota</taxon>
        <taxon>Metazoa</taxon>
        <taxon>Chordata</taxon>
        <taxon>Craniata</taxon>
        <taxon>Vertebrata</taxon>
        <taxon>Euteleostomi</taxon>
        <taxon>Amphibia</taxon>
        <taxon>Batrachia</taxon>
        <taxon>Anura</taxon>
        <taxon>Pelobatoidea</taxon>
        <taxon>Pelobatidae</taxon>
        <taxon>Pelobates</taxon>
    </lineage>
</organism>
<keyword evidence="2" id="KW-1185">Reference proteome</keyword>